<dbReference type="InterPro" id="IPR003018">
    <property type="entry name" value="GAF"/>
</dbReference>
<dbReference type="SUPFAM" id="SSF55781">
    <property type="entry name" value="GAF domain-like"/>
    <property type="match status" value="1"/>
</dbReference>
<dbReference type="SUPFAM" id="SSF52172">
    <property type="entry name" value="CheY-like"/>
    <property type="match status" value="1"/>
</dbReference>
<dbReference type="InterPro" id="IPR005467">
    <property type="entry name" value="His_kinase_dom"/>
</dbReference>
<evidence type="ECO:0000259" key="7">
    <source>
        <dbReference type="PROSITE" id="PS50109"/>
    </source>
</evidence>
<comment type="catalytic activity">
    <reaction evidence="1">
        <text>ATP + protein L-histidine = ADP + protein N-phospho-L-histidine.</text>
        <dbReference type="EC" id="2.7.13.3"/>
    </reaction>
</comment>
<feature type="compositionally biased region" description="Low complexity" evidence="6">
    <location>
        <begin position="86"/>
        <end position="110"/>
    </location>
</feature>
<feature type="compositionally biased region" description="Low complexity" evidence="6">
    <location>
        <begin position="1136"/>
        <end position="1150"/>
    </location>
</feature>
<feature type="compositionally biased region" description="Basic and acidic residues" evidence="6">
    <location>
        <begin position="41"/>
        <end position="63"/>
    </location>
</feature>
<feature type="region of interest" description="Disordered" evidence="6">
    <location>
        <begin position="1129"/>
        <end position="1174"/>
    </location>
</feature>
<dbReference type="PANTHER" id="PTHR43047">
    <property type="entry name" value="TWO-COMPONENT HISTIDINE PROTEIN KINASE"/>
    <property type="match status" value="1"/>
</dbReference>
<evidence type="ECO:0000256" key="5">
    <source>
        <dbReference type="PROSITE-ProRule" id="PRU00169"/>
    </source>
</evidence>
<dbReference type="SMART" id="SM00448">
    <property type="entry name" value="REC"/>
    <property type="match status" value="1"/>
</dbReference>
<comment type="caution">
    <text evidence="9">The sequence shown here is derived from an EMBL/GenBank/DDBJ whole genome shotgun (WGS) entry which is preliminary data.</text>
</comment>
<dbReference type="CDD" id="cd00082">
    <property type="entry name" value="HisKA"/>
    <property type="match status" value="1"/>
</dbReference>
<dbReference type="Proteomes" id="UP000193218">
    <property type="component" value="Unassembled WGS sequence"/>
</dbReference>
<dbReference type="SUPFAM" id="SSF55874">
    <property type="entry name" value="ATPase domain of HSP90 chaperone/DNA topoisomerase II/histidine kinase"/>
    <property type="match status" value="1"/>
</dbReference>
<dbReference type="Pfam" id="PF02518">
    <property type="entry name" value="HATPase_c"/>
    <property type="match status" value="1"/>
</dbReference>
<dbReference type="GeneID" id="33556583"/>
<gene>
    <name evidence="9" type="ORF">BD324DRAFT_615975</name>
</gene>
<dbReference type="SUPFAM" id="SSF47384">
    <property type="entry name" value="Homodimeric domain of signal transducing histidine kinase"/>
    <property type="match status" value="1"/>
</dbReference>
<dbReference type="Pfam" id="PF00072">
    <property type="entry name" value="Response_reg"/>
    <property type="match status" value="1"/>
</dbReference>
<evidence type="ECO:0000313" key="10">
    <source>
        <dbReference type="Proteomes" id="UP000193218"/>
    </source>
</evidence>
<dbReference type="InterPro" id="IPR003594">
    <property type="entry name" value="HATPase_dom"/>
</dbReference>
<evidence type="ECO:0000256" key="2">
    <source>
        <dbReference type="ARBA" id="ARBA00012438"/>
    </source>
</evidence>
<evidence type="ECO:0000256" key="3">
    <source>
        <dbReference type="ARBA" id="ARBA00022679"/>
    </source>
</evidence>
<evidence type="ECO:0000259" key="8">
    <source>
        <dbReference type="PROSITE" id="PS50110"/>
    </source>
</evidence>
<feature type="region of interest" description="Disordered" evidence="6">
    <location>
        <begin position="1044"/>
        <end position="1075"/>
    </location>
</feature>
<sequence>MVSSSAIAKHEIPPRNEDEWAEVLAIYGKDRDSSKLQPAYRRTDNGTLERECNPRPIIHHADIDESFEAEATTGGRPPFPRPPVKPSRSFGGLSERPGSSSGSARSTVSGEQPTMALGIISALGAPPKKINKFSGTPDWDTEQERLRMRRHYEHHGWLPGPLPSESKRLLKKRAILRLGIGASSTPEDDRERRSVIAKYSEMAQDIFQCPYAAVNIHGCFAQLTFGANPGDAMTTTELDVAVCGHALIHPNVRTTVVSDLSTDWRFAQNPVVQQMGFKFYAAAPLRCSWKDTEIDIATLCIYDTKPRETFDAREQTMLVNLANMLVYQLTTLEGQASAKRTKAMYEQSFNFLRRSILPDEAKRSMEKKKRPKQDTKRSQLSKSPRPRHISLGESAEPLFASKNGPRDSRNAKTLAAMSESALFNDSASTLRNILHADHVSIVDLSDYTLFIRRVNDLAGKKAGKSREVIISDFLAGKPWPSDYEPVIHHTPKGNQTGVNILGSDSDGLTCNWQDPDSVRTVRDFAESWIKDRHFWWDREDDDDELNNRVMRLMPAEANTTLATAFITYDGRLRFAMFASWKSNPSAFADSNIASLPFTYILGGCTAAALAIRKIRSLEHSQISYSNLQAHELRTPLHQILAVTQLLRSSMNDLADAPQQMQSGSLTTMEQVRDLLPLLDAIDTSGKTLHGIVDNILSFLDLKSKDNMLAPTTPALLSSPSGAAQTIEAMFEELIHETSEEDVRSRQANSQPLSHVETVFEISPSSLGRHVTEDSGGALRRALGKILANAYKFIDGNGVVEIYVKNVEEECPNGCEELALSKKISIEIRDNGRGMDPEFVRNKLGEPWAKEDQYTTGSGLSVHLAYRIIDLMGGDMEISSAPGHGCIVHIQVALPLRQEGSPHQKFPSLEQVDTDHDAAGRKVALIGFDDPHHHLGGHNKLETALARQLTNFGAHIVPPAEAELIIANGHLEESAVRGRALLDSTPATHFVFYVTDGHEPHPLLADLFASKSVRRYQKPITPSLIREALFPGQSKFQHVIASSALSRGRPSIPRSDTSDSGDREVVQPGKTVPETRLKAHFEPAESPANGTTLCPIVAKLCSFWKPKNVPVEDAVACLSLGDYINSHRRTSINRTPSLGGSSNAASSAGSLPETPGACSEADPAEASATGSPVDEVAPPVDIPKVLVVEDNRINRKILVKLLSSKTPIEVVEAADGQEAVDLFREFDGPAIVLLDINMPKMDGFQASFEMREIERKTKRRKSQIIAVTALAGEAEKHKGLVECGMDTWMTKPCGKVAIHRAIDDAKEALGLGNKEIGLGINVV</sequence>
<name>A0A1Y1UPN5_9TREE</name>
<dbReference type="InterPro" id="IPR001789">
    <property type="entry name" value="Sig_transdc_resp-reg_receiver"/>
</dbReference>
<dbReference type="InterPro" id="IPR003661">
    <property type="entry name" value="HisK_dim/P_dom"/>
</dbReference>
<feature type="compositionally biased region" description="Basic and acidic residues" evidence="6">
    <location>
        <begin position="1055"/>
        <end position="1064"/>
    </location>
</feature>
<dbReference type="InterPro" id="IPR036097">
    <property type="entry name" value="HisK_dim/P_sf"/>
</dbReference>
<feature type="modified residue" description="4-aspartylphosphate" evidence="5">
    <location>
        <position position="1234"/>
    </location>
</feature>
<dbReference type="InParanoid" id="A0A1Y1UPN5"/>
<feature type="region of interest" description="Disordered" evidence="6">
    <location>
        <begin position="360"/>
        <end position="410"/>
    </location>
</feature>
<dbReference type="Pfam" id="PF01590">
    <property type="entry name" value="GAF"/>
    <property type="match status" value="1"/>
</dbReference>
<dbReference type="SMART" id="SM00387">
    <property type="entry name" value="HATPase_c"/>
    <property type="match status" value="1"/>
</dbReference>
<keyword evidence="10" id="KW-1185">Reference proteome</keyword>
<feature type="domain" description="Response regulatory" evidence="8">
    <location>
        <begin position="1183"/>
        <end position="1305"/>
    </location>
</feature>
<dbReference type="GO" id="GO:0009927">
    <property type="term" value="F:histidine phosphotransfer kinase activity"/>
    <property type="evidence" value="ECO:0007669"/>
    <property type="project" value="TreeGrafter"/>
</dbReference>
<dbReference type="EC" id="2.7.13.3" evidence="2"/>
<evidence type="ECO:0000256" key="4">
    <source>
        <dbReference type="ARBA" id="ARBA00022777"/>
    </source>
</evidence>
<dbReference type="Gene3D" id="3.30.450.40">
    <property type="match status" value="1"/>
</dbReference>
<dbReference type="PROSITE" id="PS50110">
    <property type="entry name" value="RESPONSE_REGULATORY"/>
    <property type="match status" value="1"/>
</dbReference>
<keyword evidence="4" id="KW-0418">Kinase</keyword>
<feature type="domain" description="Histidine kinase" evidence="7">
    <location>
        <begin position="627"/>
        <end position="895"/>
    </location>
</feature>
<evidence type="ECO:0000256" key="1">
    <source>
        <dbReference type="ARBA" id="ARBA00000085"/>
    </source>
</evidence>
<dbReference type="GO" id="GO:0000155">
    <property type="term" value="F:phosphorelay sensor kinase activity"/>
    <property type="evidence" value="ECO:0007669"/>
    <property type="project" value="InterPro"/>
</dbReference>
<proteinExistence type="predicted"/>
<dbReference type="PANTHER" id="PTHR43047:SF72">
    <property type="entry name" value="OSMOSENSING HISTIDINE PROTEIN KINASE SLN1"/>
    <property type="match status" value="1"/>
</dbReference>
<evidence type="ECO:0000256" key="6">
    <source>
        <dbReference type="SAM" id="MobiDB-lite"/>
    </source>
</evidence>
<dbReference type="CDD" id="cd17546">
    <property type="entry name" value="REC_hyHK_CKI1_RcsC-like"/>
    <property type="match status" value="1"/>
</dbReference>
<dbReference type="OrthoDB" id="21225at2759"/>
<dbReference type="Gene3D" id="3.30.565.10">
    <property type="entry name" value="Histidine kinase-like ATPase, C-terminal domain"/>
    <property type="match status" value="1"/>
</dbReference>
<dbReference type="PROSITE" id="PS50109">
    <property type="entry name" value="HIS_KIN"/>
    <property type="match status" value="1"/>
</dbReference>
<protein>
    <recommendedName>
        <fullName evidence="2">histidine kinase</fullName>
        <ecNumber evidence="2">2.7.13.3</ecNumber>
    </recommendedName>
</protein>
<dbReference type="Gene3D" id="1.10.287.130">
    <property type="match status" value="1"/>
</dbReference>
<evidence type="ECO:0000313" key="9">
    <source>
        <dbReference type="EMBL" id="ORX40020.1"/>
    </source>
</evidence>
<dbReference type="Gene3D" id="3.40.50.2300">
    <property type="match status" value="1"/>
</dbReference>
<dbReference type="STRING" id="4999.A0A1Y1UPN5"/>
<dbReference type="GO" id="GO:0005886">
    <property type="term" value="C:plasma membrane"/>
    <property type="evidence" value="ECO:0007669"/>
    <property type="project" value="TreeGrafter"/>
</dbReference>
<reference evidence="9 10" key="1">
    <citation type="submission" date="2017-03" db="EMBL/GenBank/DDBJ databases">
        <title>Widespread Adenine N6-methylation of Active Genes in Fungi.</title>
        <authorList>
            <consortium name="DOE Joint Genome Institute"/>
            <person name="Mondo S.J."/>
            <person name="Dannebaum R.O."/>
            <person name="Kuo R.C."/>
            <person name="Louie K.B."/>
            <person name="Bewick A.J."/>
            <person name="Labutti K."/>
            <person name="Haridas S."/>
            <person name="Kuo A."/>
            <person name="Salamov A."/>
            <person name="Ahrendt S.R."/>
            <person name="Lau R."/>
            <person name="Bowen B.P."/>
            <person name="Lipzen A."/>
            <person name="Sullivan W."/>
            <person name="Andreopoulos W.B."/>
            <person name="Clum A."/>
            <person name="Lindquist E."/>
            <person name="Daum C."/>
            <person name="Northen T.R."/>
            <person name="Ramamoorthy G."/>
            <person name="Schmitz R.J."/>
            <person name="Gryganskyi A."/>
            <person name="Culley D."/>
            <person name="Magnuson J."/>
            <person name="James T.Y."/>
            <person name="O'Malley M.A."/>
            <person name="Stajich J.E."/>
            <person name="Spatafora J.W."/>
            <person name="Visel A."/>
            <person name="Grigoriev I.V."/>
        </authorList>
    </citation>
    <scope>NUCLEOTIDE SEQUENCE [LARGE SCALE GENOMIC DNA]</scope>
    <source>
        <strain evidence="9 10">NRRL Y-17943</strain>
    </source>
</reference>
<dbReference type="EMBL" id="NBSH01000002">
    <property type="protein sequence ID" value="ORX40020.1"/>
    <property type="molecule type" value="Genomic_DNA"/>
</dbReference>
<feature type="region of interest" description="Disordered" evidence="6">
    <location>
        <begin position="32"/>
        <end position="111"/>
    </location>
</feature>
<dbReference type="RefSeq" id="XP_021873805.1">
    <property type="nucleotide sequence ID" value="XM_022014775.1"/>
</dbReference>
<keyword evidence="5" id="KW-0597">Phosphoprotein</keyword>
<keyword evidence="3" id="KW-0808">Transferase</keyword>
<dbReference type="InterPro" id="IPR011006">
    <property type="entry name" value="CheY-like_superfamily"/>
</dbReference>
<dbReference type="InterPro" id="IPR029016">
    <property type="entry name" value="GAF-like_dom_sf"/>
</dbReference>
<accession>A0A1Y1UPN5</accession>
<organism evidence="9 10">
    <name type="scientific">Kockovaella imperatae</name>
    <dbReference type="NCBI Taxonomy" id="4999"/>
    <lineage>
        <taxon>Eukaryota</taxon>
        <taxon>Fungi</taxon>
        <taxon>Dikarya</taxon>
        <taxon>Basidiomycota</taxon>
        <taxon>Agaricomycotina</taxon>
        <taxon>Tremellomycetes</taxon>
        <taxon>Tremellales</taxon>
        <taxon>Cuniculitremaceae</taxon>
        <taxon>Kockovaella</taxon>
    </lineage>
</organism>
<dbReference type="InterPro" id="IPR036890">
    <property type="entry name" value="HATPase_C_sf"/>
</dbReference>